<accession>A0A4Q0T8S8</accession>
<proteinExistence type="predicted"/>
<evidence type="ECO:0000313" key="2">
    <source>
        <dbReference type="Proteomes" id="UP000289437"/>
    </source>
</evidence>
<reference evidence="1 2" key="1">
    <citation type="submission" date="2018-11" db="EMBL/GenBank/DDBJ databases">
        <authorList>
            <person name="Mardanov A.V."/>
            <person name="Ravin N.V."/>
            <person name="Dedysh S.N."/>
        </authorList>
    </citation>
    <scope>NUCLEOTIDE SEQUENCE [LARGE SCALE GENOMIC DNA]</scope>
    <source>
        <strain evidence="1 2">AF10</strain>
    </source>
</reference>
<name>A0A4Q0T8S8_9BACT</name>
<reference evidence="2" key="2">
    <citation type="submission" date="2019-02" db="EMBL/GenBank/DDBJ databases">
        <title>Granulicella sibirica sp. nov., a psychrotolerant acidobacterium isolated from an organic soil layer in forested tundra, West Siberia.</title>
        <authorList>
            <person name="Oshkin I.Y."/>
            <person name="Kulichevskaya I.S."/>
            <person name="Rijpstra W.I.C."/>
            <person name="Sinninghe Damste J.S."/>
            <person name="Rakitin A.L."/>
            <person name="Ravin N.V."/>
            <person name="Dedysh S.N."/>
        </authorList>
    </citation>
    <scope>NUCLEOTIDE SEQUENCE [LARGE SCALE GENOMIC DNA]</scope>
    <source>
        <strain evidence="2">AF10</strain>
    </source>
</reference>
<dbReference type="Proteomes" id="UP000289437">
    <property type="component" value="Unassembled WGS sequence"/>
</dbReference>
<gene>
    <name evidence="1" type="ORF">GRAN_1321</name>
</gene>
<protein>
    <submittedName>
        <fullName evidence="1">Uncharacterized protein</fullName>
    </submittedName>
</protein>
<evidence type="ECO:0000313" key="1">
    <source>
        <dbReference type="EMBL" id="RXH58011.1"/>
    </source>
</evidence>
<comment type="caution">
    <text evidence="1">The sequence shown here is derived from an EMBL/GenBank/DDBJ whole genome shotgun (WGS) entry which is preliminary data.</text>
</comment>
<sequence length="64" mass="7091">MIPKTNVNRMIAEEVNSTRALPLSCSTSFHSFESVRQNGGNREILCVKVIGVNDWCASESYRSG</sequence>
<dbReference type="EMBL" id="RDSM01000001">
    <property type="protein sequence ID" value="RXH58011.1"/>
    <property type="molecule type" value="Genomic_DNA"/>
</dbReference>
<organism evidence="1 2">
    <name type="scientific">Granulicella sibirica</name>
    <dbReference type="NCBI Taxonomy" id="2479048"/>
    <lineage>
        <taxon>Bacteria</taxon>
        <taxon>Pseudomonadati</taxon>
        <taxon>Acidobacteriota</taxon>
        <taxon>Terriglobia</taxon>
        <taxon>Terriglobales</taxon>
        <taxon>Acidobacteriaceae</taxon>
        <taxon>Granulicella</taxon>
    </lineage>
</organism>
<keyword evidence="2" id="KW-1185">Reference proteome</keyword>
<dbReference type="AlphaFoldDB" id="A0A4Q0T8S8"/>